<dbReference type="GO" id="GO:0009252">
    <property type="term" value="P:peptidoglycan biosynthetic process"/>
    <property type="evidence" value="ECO:0007669"/>
    <property type="project" value="UniProtKB-UniRule"/>
</dbReference>
<feature type="binding site" evidence="12">
    <location>
        <position position="92"/>
    </location>
    <ligand>
        <name>UDP-N-acetyl-alpha-D-glucosamine</name>
        <dbReference type="ChEBI" id="CHEBI:57705"/>
    </ligand>
</feature>
<feature type="modified residue" description="2-(S-cysteinyl)pyruvic acid O-phosphothioketal" evidence="12">
    <location>
        <position position="116"/>
    </location>
</feature>
<dbReference type="SUPFAM" id="SSF55205">
    <property type="entry name" value="EPT/RTPC-like"/>
    <property type="match status" value="1"/>
</dbReference>
<feature type="binding site" evidence="12">
    <location>
        <begin position="22"/>
        <end position="23"/>
    </location>
    <ligand>
        <name>phosphoenolpyruvate</name>
        <dbReference type="ChEBI" id="CHEBI:58702"/>
    </ligand>
</feature>
<comment type="function">
    <text evidence="12">Cell wall formation. Adds enolpyruvyl to UDP-N-acetylglucosamine.</text>
</comment>
<comment type="subcellular location">
    <subcellularLocation>
        <location evidence="1 12">Cytoplasm</location>
    </subcellularLocation>
</comment>
<evidence type="ECO:0000256" key="11">
    <source>
        <dbReference type="ARBA" id="ARBA00047527"/>
    </source>
</evidence>
<evidence type="ECO:0000256" key="9">
    <source>
        <dbReference type="ARBA" id="ARBA00023316"/>
    </source>
</evidence>
<feature type="binding site" evidence="12">
    <location>
        <begin position="121"/>
        <end position="125"/>
    </location>
    <ligand>
        <name>UDP-N-acetyl-alpha-D-glucosamine</name>
        <dbReference type="ChEBI" id="CHEBI:57705"/>
    </ligand>
</feature>
<dbReference type="NCBIfam" id="NF009470">
    <property type="entry name" value="PRK12830.1"/>
    <property type="match status" value="1"/>
</dbReference>
<evidence type="ECO:0000256" key="8">
    <source>
        <dbReference type="ARBA" id="ARBA00023306"/>
    </source>
</evidence>
<dbReference type="NCBIfam" id="TIGR01072">
    <property type="entry name" value="murA"/>
    <property type="match status" value="1"/>
</dbReference>
<comment type="similarity">
    <text evidence="10 12">Belongs to the EPSP synthase family. MurA subfamily.</text>
</comment>
<name>A0A5D8Q9L3_9THEO</name>
<evidence type="ECO:0000313" key="15">
    <source>
        <dbReference type="Proteomes" id="UP000322976"/>
    </source>
</evidence>
<dbReference type="GO" id="GO:0008760">
    <property type="term" value="F:UDP-N-acetylglucosamine 1-carboxyvinyltransferase activity"/>
    <property type="evidence" value="ECO:0007669"/>
    <property type="project" value="UniProtKB-UniRule"/>
</dbReference>
<keyword evidence="7 12" id="KW-0573">Peptidoglycan synthesis</keyword>
<keyword evidence="3 12" id="KW-0963">Cytoplasm</keyword>
<feature type="binding site" evidence="12">
    <location>
        <position position="326"/>
    </location>
    <ligand>
        <name>UDP-N-acetyl-alpha-D-glucosamine</name>
        <dbReference type="ChEBI" id="CHEBI:57705"/>
    </ligand>
</feature>
<dbReference type="GO" id="GO:0005737">
    <property type="term" value="C:cytoplasm"/>
    <property type="evidence" value="ECO:0007669"/>
    <property type="project" value="UniProtKB-SubCell"/>
</dbReference>
<organism evidence="14 15">
    <name type="scientific">Calorimonas adulescens</name>
    <dbReference type="NCBI Taxonomy" id="2606906"/>
    <lineage>
        <taxon>Bacteria</taxon>
        <taxon>Bacillati</taxon>
        <taxon>Bacillota</taxon>
        <taxon>Clostridia</taxon>
        <taxon>Thermoanaerobacterales</taxon>
        <taxon>Thermoanaerobacteraceae</taxon>
        <taxon>Calorimonas</taxon>
    </lineage>
</organism>
<evidence type="ECO:0000256" key="3">
    <source>
        <dbReference type="ARBA" id="ARBA00022490"/>
    </source>
</evidence>
<dbReference type="InterPro" id="IPR050068">
    <property type="entry name" value="MurA_subfamily"/>
</dbReference>
<dbReference type="InterPro" id="IPR001986">
    <property type="entry name" value="Enolpyruvate_Tfrase_dom"/>
</dbReference>
<comment type="caution">
    <text evidence="12">Lacks conserved residue(s) required for the propagation of feature annotation.</text>
</comment>
<comment type="pathway">
    <text evidence="2 12">Cell wall biogenesis; peptidoglycan biosynthesis.</text>
</comment>
<evidence type="ECO:0000256" key="2">
    <source>
        <dbReference type="ARBA" id="ARBA00004752"/>
    </source>
</evidence>
<gene>
    <name evidence="12" type="primary">murA</name>
    <name evidence="14" type="ORF">FWJ32_11780</name>
</gene>
<dbReference type="NCBIfam" id="NF006873">
    <property type="entry name" value="PRK09369.1"/>
    <property type="match status" value="1"/>
</dbReference>
<keyword evidence="4 12" id="KW-0132">Cell division</keyword>
<dbReference type="PANTHER" id="PTHR43783">
    <property type="entry name" value="UDP-N-ACETYLGLUCOSAMINE 1-CARBOXYVINYLTRANSFERASE"/>
    <property type="match status" value="1"/>
</dbReference>
<dbReference type="GO" id="GO:0019277">
    <property type="term" value="P:UDP-N-acetylgalactosamine biosynthetic process"/>
    <property type="evidence" value="ECO:0007669"/>
    <property type="project" value="InterPro"/>
</dbReference>
<dbReference type="Proteomes" id="UP000322976">
    <property type="component" value="Unassembled WGS sequence"/>
</dbReference>
<evidence type="ECO:0000256" key="6">
    <source>
        <dbReference type="ARBA" id="ARBA00022960"/>
    </source>
</evidence>
<evidence type="ECO:0000313" key="14">
    <source>
        <dbReference type="EMBL" id="TZE80874.1"/>
    </source>
</evidence>
<dbReference type="InterPro" id="IPR005750">
    <property type="entry name" value="UDP_GlcNAc_COvinyl_MurA"/>
</dbReference>
<evidence type="ECO:0000256" key="4">
    <source>
        <dbReference type="ARBA" id="ARBA00022618"/>
    </source>
</evidence>
<keyword evidence="12" id="KW-0670">Pyruvate</keyword>
<dbReference type="CDD" id="cd01555">
    <property type="entry name" value="UdpNAET"/>
    <property type="match status" value="1"/>
</dbReference>
<keyword evidence="5 12" id="KW-0808">Transferase</keyword>
<dbReference type="InterPro" id="IPR013792">
    <property type="entry name" value="RNA3'P_cycl/enolpyr_Trfase_a/b"/>
</dbReference>
<feature type="binding site" evidence="12">
    <location>
        <position position="304"/>
    </location>
    <ligand>
        <name>UDP-N-acetyl-alpha-D-glucosamine</name>
        <dbReference type="ChEBI" id="CHEBI:57705"/>
    </ligand>
</feature>
<evidence type="ECO:0000259" key="13">
    <source>
        <dbReference type="Pfam" id="PF00275"/>
    </source>
</evidence>
<evidence type="ECO:0000256" key="7">
    <source>
        <dbReference type="ARBA" id="ARBA00022984"/>
    </source>
</evidence>
<accession>A0A5D8Q9L3</accession>
<dbReference type="GO" id="GO:0051301">
    <property type="term" value="P:cell division"/>
    <property type="evidence" value="ECO:0007669"/>
    <property type="project" value="UniProtKB-KW"/>
</dbReference>
<dbReference type="AlphaFoldDB" id="A0A5D8Q9L3"/>
<dbReference type="EMBL" id="VTPS01000022">
    <property type="protein sequence ID" value="TZE80874.1"/>
    <property type="molecule type" value="Genomic_DNA"/>
</dbReference>
<protein>
    <recommendedName>
        <fullName evidence="12">UDP-N-acetylglucosamine 1-carboxyvinyltransferase</fullName>
        <ecNumber evidence="12">2.5.1.7</ecNumber>
    </recommendedName>
    <alternativeName>
        <fullName evidence="12">Enoylpyruvate transferase</fullName>
    </alternativeName>
    <alternativeName>
        <fullName evidence="12">UDP-N-acetylglucosamine enolpyruvyl transferase</fullName>
        <shortName evidence="12">EPT</shortName>
    </alternativeName>
</protein>
<dbReference type="Pfam" id="PF00275">
    <property type="entry name" value="EPSP_synthase"/>
    <property type="match status" value="1"/>
</dbReference>
<dbReference type="FunFam" id="3.65.10.10:FF:000001">
    <property type="entry name" value="UDP-N-acetylglucosamine 1-carboxyvinyltransferase"/>
    <property type="match status" value="1"/>
</dbReference>
<feature type="active site" description="Proton donor" evidence="12">
    <location>
        <position position="116"/>
    </location>
</feature>
<dbReference type="GO" id="GO:0071555">
    <property type="term" value="P:cell wall organization"/>
    <property type="evidence" value="ECO:0007669"/>
    <property type="project" value="UniProtKB-KW"/>
</dbReference>
<dbReference type="EC" id="2.5.1.7" evidence="12"/>
<evidence type="ECO:0000256" key="1">
    <source>
        <dbReference type="ARBA" id="ARBA00004496"/>
    </source>
</evidence>
<proteinExistence type="inferred from homology"/>
<dbReference type="RefSeq" id="WP_149546160.1">
    <property type="nucleotide sequence ID" value="NZ_VTPS01000022.1"/>
</dbReference>
<evidence type="ECO:0000256" key="10">
    <source>
        <dbReference type="ARBA" id="ARBA00038367"/>
    </source>
</evidence>
<comment type="caution">
    <text evidence="14">The sequence shown here is derived from an EMBL/GenBank/DDBJ whole genome shotgun (WGS) entry which is preliminary data.</text>
</comment>
<keyword evidence="9 12" id="KW-0961">Cell wall biogenesis/degradation</keyword>
<reference evidence="14 15" key="1">
    <citation type="submission" date="2019-08" db="EMBL/GenBank/DDBJ databases">
        <title>Calorimonas adulescens gen. nov., sp. nov., an anaerobic thermophilic bacterium from Sakhalin hot spring.</title>
        <authorList>
            <person name="Khomyakova M.A."/>
            <person name="Merkel A.Y."/>
            <person name="Novikov A."/>
            <person name="Bonch-Osmolovskaya E.A."/>
            <person name="Slobodkin A.I."/>
        </authorList>
    </citation>
    <scope>NUCLEOTIDE SEQUENCE [LARGE SCALE GENOMIC DNA]</scope>
    <source>
        <strain evidence="14 15">A05MB</strain>
    </source>
</reference>
<keyword evidence="8 12" id="KW-0131">Cell cycle</keyword>
<dbReference type="PANTHER" id="PTHR43783:SF2">
    <property type="entry name" value="UDP-N-ACETYLGLUCOSAMINE 1-CARBOXYVINYLTRANSFERASE 2"/>
    <property type="match status" value="1"/>
</dbReference>
<feature type="domain" description="Enolpyruvate transferase" evidence="13">
    <location>
        <begin position="7"/>
        <end position="405"/>
    </location>
</feature>
<sequence>MEKFVIDGGVPLIGEVRISGAKNAAVAVIPAAIMADGICVINNLPRIKDVQNWANILKSMGIHVEFEENEMRIDGRTARPVEPPIELVQQMRASYYLVGAMLGRFKKAVVGMPGGCSIGVRPIDQHIKGFEALGAKINIEHGVIMAEAERLVGTNIFLDVVSVGATINIMLAASMAEGVTMIENAAKEPHVVDVANFLNAMGADIKGAGTDNIRIRGVKKLSGCYHTIIPDQIEAGTFMIAAAATGGDITITNVIPTHLDSIIAKLEETGTLIIPSEDSIRVIGKRPLKSTDIRTQPYPGFPTDLQQPMAVLLSVVDGTSMITENVWDNRFKYIDELKKMGLKAKVEGRSAIIEGVKNLTGAKVSATDLRAGAAMVLAGLVAHGQTEVIDIEHIDRGYEFLEEKLKNLGAKIKRVKE</sequence>
<comment type="catalytic activity">
    <reaction evidence="11 12">
        <text>phosphoenolpyruvate + UDP-N-acetyl-alpha-D-glucosamine = UDP-N-acetyl-3-O-(1-carboxyvinyl)-alpha-D-glucosamine + phosphate</text>
        <dbReference type="Rhea" id="RHEA:18681"/>
        <dbReference type="ChEBI" id="CHEBI:43474"/>
        <dbReference type="ChEBI" id="CHEBI:57705"/>
        <dbReference type="ChEBI" id="CHEBI:58702"/>
        <dbReference type="ChEBI" id="CHEBI:68483"/>
        <dbReference type="EC" id="2.5.1.7"/>
    </reaction>
</comment>
<dbReference type="UniPathway" id="UPA00219"/>
<evidence type="ECO:0000256" key="5">
    <source>
        <dbReference type="ARBA" id="ARBA00022679"/>
    </source>
</evidence>
<dbReference type="GO" id="GO:0008360">
    <property type="term" value="P:regulation of cell shape"/>
    <property type="evidence" value="ECO:0007669"/>
    <property type="project" value="UniProtKB-KW"/>
</dbReference>
<evidence type="ECO:0000256" key="12">
    <source>
        <dbReference type="HAMAP-Rule" id="MF_00111"/>
    </source>
</evidence>
<dbReference type="Gene3D" id="3.65.10.10">
    <property type="entry name" value="Enolpyruvate transferase domain"/>
    <property type="match status" value="2"/>
</dbReference>
<dbReference type="InterPro" id="IPR036968">
    <property type="entry name" value="Enolpyruvate_Tfrase_sf"/>
</dbReference>
<dbReference type="HAMAP" id="MF_00111">
    <property type="entry name" value="MurA"/>
    <property type="match status" value="1"/>
</dbReference>
<keyword evidence="15" id="KW-1185">Reference proteome</keyword>
<keyword evidence="6 12" id="KW-0133">Cell shape</keyword>